<evidence type="ECO:0000313" key="2">
    <source>
        <dbReference type="EMBL" id="KNC50641.1"/>
    </source>
</evidence>
<dbReference type="EMBL" id="GL349435">
    <property type="protein sequence ID" value="KNC50641.1"/>
    <property type="molecule type" value="Genomic_DNA"/>
</dbReference>
<dbReference type="RefSeq" id="XP_013762527.1">
    <property type="nucleotide sequence ID" value="XM_013907073.1"/>
</dbReference>
<dbReference type="OMA" id="KQTKYHK"/>
<reference evidence="2 3" key="1">
    <citation type="submission" date="2010-05" db="EMBL/GenBank/DDBJ databases">
        <title>The Genome Sequence of Thecamonas trahens ATCC 50062.</title>
        <authorList>
            <consortium name="The Broad Institute Genome Sequencing Platform"/>
            <person name="Russ C."/>
            <person name="Cuomo C."/>
            <person name="Shea T."/>
            <person name="Young S.K."/>
            <person name="Zeng Q."/>
            <person name="Koehrsen M."/>
            <person name="Haas B."/>
            <person name="Borodovsky M."/>
            <person name="Guigo R."/>
            <person name="Alvarado L."/>
            <person name="Berlin A."/>
            <person name="Bochicchio J."/>
            <person name="Borenstein D."/>
            <person name="Chapman S."/>
            <person name="Chen Z."/>
            <person name="Freedman E."/>
            <person name="Gellesch M."/>
            <person name="Goldberg J."/>
            <person name="Griggs A."/>
            <person name="Gujja S."/>
            <person name="Heilman E."/>
            <person name="Heiman D."/>
            <person name="Hepburn T."/>
            <person name="Howarth C."/>
            <person name="Jen D."/>
            <person name="Larson L."/>
            <person name="Mehta T."/>
            <person name="Park D."/>
            <person name="Pearson M."/>
            <person name="Roberts A."/>
            <person name="Saif S."/>
            <person name="Shenoy N."/>
            <person name="Sisk P."/>
            <person name="Stolte C."/>
            <person name="Sykes S."/>
            <person name="Thomson T."/>
            <person name="Walk T."/>
            <person name="White J."/>
            <person name="Yandava C."/>
            <person name="Burger G."/>
            <person name="Gray M.W."/>
            <person name="Holland P.W.H."/>
            <person name="King N."/>
            <person name="Lang F.B.F."/>
            <person name="Roger A.J."/>
            <person name="Ruiz-Trillo I."/>
            <person name="Lander E."/>
            <person name="Nusbaum C."/>
        </authorList>
    </citation>
    <scope>NUCLEOTIDE SEQUENCE [LARGE SCALE GENOMIC DNA]</scope>
    <source>
        <strain evidence="2 3">ATCC 50062</strain>
    </source>
</reference>
<dbReference type="Gene3D" id="1.20.5.190">
    <property type="match status" value="1"/>
</dbReference>
<keyword evidence="3" id="KW-1185">Reference proteome</keyword>
<dbReference type="PROSITE" id="PS50096">
    <property type="entry name" value="IQ"/>
    <property type="match status" value="3"/>
</dbReference>
<dbReference type="AlphaFoldDB" id="A0A0L0DES4"/>
<dbReference type="STRING" id="461836.A0A0L0DES4"/>
<dbReference type="InterPro" id="IPR000048">
    <property type="entry name" value="IQ_motif_EF-hand-BS"/>
</dbReference>
<dbReference type="OrthoDB" id="190375at2759"/>
<feature type="region of interest" description="Disordered" evidence="1">
    <location>
        <begin position="321"/>
        <end position="362"/>
    </location>
</feature>
<dbReference type="Proteomes" id="UP000054408">
    <property type="component" value="Unassembled WGS sequence"/>
</dbReference>
<evidence type="ECO:0000256" key="1">
    <source>
        <dbReference type="SAM" id="MobiDB-lite"/>
    </source>
</evidence>
<evidence type="ECO:0000313" key="3">
    <source>
        <dbReference type="Proteomes" id="UP000054408"/>
    </source>
</evidence>
<protein>
    <submittedName>
        <fullName evidence="2">Uncharacterized protein</fullName>
    </submittedName>
</protein>
<gene>
    <name evidence="2" type="ORF">AMSG_00803</name>
</gene>
<dbReference type="GeneID" id="25560588"/>
<organism evidence="2 3">
    <name type="scientific">Thecamonas trahens ATCC 50062</name>
    <dbReference type="NCBI Taxonomy" id="461836"/>
    <lineage>
        <taxon>Eukaryota</taxon>
        <taxon>Apusozoa</taxon>
        <taxon>Apusomonadida</taxon>
        <taxon>Apusomonadidae</taxon>
        <taxon>Thecamonas</taxon>
    </lineage>
</organism>
<name>A0A0L0DES4_THETB</name>
<feature type="region of interest" description="Disordered" evidence="1">
    <location>
        <begin position="213"/>
        <end position="250"/>
    </location>
</feature>
<sequence>MATPTPFERLALHGVAHVRAAVFARTTAAAAAAPAAAAAATAIQAAARGAAVRREASEAAAAAAVIQRAWRAHLARAEGEAAVDAAAAALAAAWYAAAATAIQRVFRGFISRKYVADMQRRRAYLDAVAANNAVVRKELDAYAAASAAAAAEADAAAMAHAFLSAATSVHHLVGTAAIPGVFTPAGRPPPISPFGDTVEESIKYAFARQMAAAPAPRATGPPRPPSSVSPNAMSSRAATRPQPAGPFKPRTKVWRQRLRVAQPSTKRADPYDASKHVARDEARLSKLLRVVPDDFVAVVPPSKDPPLPVGSVRASDPYAPLRPDKIFRANEPAAGTRPRFRATFRTRDHFGQDPEDYANVVV</sequence>
<proteinExistence type="predicted"/>
<dbReference type="Pfam" id="PF00612">
    <property type="entry name" value="IQ"/>
    <property type="match status" value="2"/>
</dbReference>
<accession>A0A0L0DES4</accession>
<feature type="compositionally biased region" description="Polar residues" evidence="1">
    <location>
        <begin position="228"/>
        <end position="237"/>
    </location>
</feature>
<dbReference type="SMART" id="SM00015">
    <property type="entry name" value="IQ"/>
    <property type="match status" value="3"/>
</dbReference>